<dbReference type="EMBL" id="QNTT01000028">
    <property type="protein sequence ID" value="RBA33952.1"/>
    <property type="molecule type" value="Genomic_DNA"/>
</dbReference>
<evidence type="ECO:0000313" key="3">
    <source>
        <dbReference type="Proteomes" id="UP000252187"/>
    </source>
</evidence>
<proteinExistence type="predicted"/>
<evidence type="ECO:0000256" key="1">
    <source>
        <dbReference type="SAM" id="SignalP"/>
    </source>
</evidence>
<evidence type="ECO:0000313" key="2">
    <source>
        <dbReference type="EMBL" id="RBA33952.1"/>
    </source>
</evidence>
<comment type="caution">
    <text evidence="2">The sequence shown here is derived from an EMBL/GenBank/DDBJ whole genome shotgun (WGS) entry which is preliminary data.</text>
</comment>
<accession>A0A365P9Q6</accession>
<feature type="chain" id="PRO_5038654685" description="Htaa domain-containing protein" evidence="1">
    <location>
        <begin position="24"/>
        <end position="256"/>
    </location>
</feature>
<dbReference type="AlphaFoldDB" id="A0A365P9Q6"/>
<feature type="signal peptide" evidence="1">
    <location>
        <begin position="1"/>
        <end position="23"/>
    </location>
</feature>
<organism evidence="2 3">
    <name type="scientific">Dietzia maris</name>
    <dbReference type="NCBI Taxonomy" id="37915"/>
    <lineage>
        <taxon>Bacteria</taxon>
        <taxon>Bacillati</taxon>
        <taxon>Actinomycetota</taxon>
        <taxon>Actinomycetes</taxon>
        <taxon>Mycobacteriales</taxon>
        <taxon>Dietziaceae</taxon>
        <taxon>Dietzia</taxon>
    </lineage>
</organism>
<name>A0A365P9Q6_9ACTN</name>
<dbReference type="Gene3D" id="2.60.40.680">
    <property type="match status" value="1"/>
</dbReference>
<gene>
    <name evidence="2" type="ORF">DQ226_11165</name>
</gene>
<keyword evidence="1" id="KW-0732">Signal</keyword>
<protein>
    <recommendedName>
        <fullName evidence="4">Htaa domain-containing protein</fullName>
    </recommendedName>
</protein>
<dbReference type="Proteomes" id="UP000252187">
    <property type="component" value="Unassembled WGS sequence"/>
</dbReference>
<evidence type="ECO:0008006" key="4">
    <source>
        <dbReference type="Google" id="ProtNLM"/>
    </source>
</evidence>
<reference evidence="2 3" key="1">
    <citation type="submission" date="2018-06" db="EMBL/GenBank/DDBJ databases">
        <title>Whole genome sequencing of four bacterial strains from South Shetland trench revealing bio-synthetic gene clusters.</title>
        <authorList>
            <person name="Abdel-Mageed W.M."/>
            <person name="Lehri B."/>
            <person name="Jarmusch S.A."/>
            <person name="Miranda K."/>
            <person name="Goodfellow M."/>
            <person name="Jaspars M."/>
            <person name="Karlyshev A.V."/>
        </authorList>
    </citation>
    <scope>NUCLEOTIDE SEQUENCE [LARGE SCALE GENOMIC DNA]</scope>
    <source>
        <strain evidence="2 3">SST1</strain>
    </source>
</reference>
<sequence>MTSRTLRSVATGAAALLVASGLAAGTGAGVAGAEPVTAEPTATECATSQTVTFNDASTLWTDYHLTKEVVGDGTAAPGGTVTFRTTVSGAGALVGRIDDFHPARFELVRARESVWYLVGGQTWSTVTDDVIRDSATNSVRHSGAGWTTAGNAKATLETTYRVPDDATPGDVLNTGAATTLVLASGRKVANPINTCVTIREPNPAEAVTGSLEGLGLGSLTSGSSALGDIGADPAVFSADLINNIDVGQLIGAVAGS</sequence>